<evidence type="ECO:0008006" key="9">
    <source>
        <dbReference type="Google" id="ProtNLM"/>
    </source>
</evidence>
<name>A0ABP0UJT9_9BRYO</name>
<dbReference type="InterPro" id="IPR019189">
    <property type="entry name" value="Ribosomal_mL41"/>
</dbReference>
<sequence length="92" mass="9857">MALGILVGLLRGGRAVPKSGIGALTSKRGPRNFYKGKGCKSTGRHTSKGAYVLMEEKLPKYVVPDLTNCKLKPYVAHDTPTKLEVVSEKAAT</sequence>
<keyword evidence="6" id="KW-0687">Ribonucleoprotein</keyword>
<accession>A0ABP0UJT9</accession>
<dbReference type="PANTHER" id="PTHR21338:SF0">
    <property type="entry name" value="LARGE RIBOSOMAL SUBUNIT PROTEIN ML41"/>
    <property type="match status" value="1"/>
</dbReference>
<evidence type="ECO:0000256" key="1">
    <source>
        <dbReference type="ARBA" id="ARBA00004173"/>
    </source>
</evidence>
<protein>
    <recommendedName>
        <fullName evidence="9">Mitochondrial ribosomal protein L41</fullName>
    </recommendedName>
</protein>
<dbReference type="Pfam" id="PF09809">
    <property type="entry name" value="MRP-L27"/>
    <property type="match status" value="1"/>
</dbReference>
<dbReference type="PANTHER" id="PTHR21338">
    <property type="entry name" value="MITOCHONDRIAL RIBOSOMAL PROTEIN L41"/>
    <property type="match status" value="1"/>
</dbReference>
<gene>
    <name evidence="7" type="ORF">CSSPTR1EN2_LOCUS16765</name>
</gene>
<evidence type="ECO:0000313" key="7">
    <source>
        <dbReference type="EMBL" id="CAK9223305.1"/>
    </source>
</evidence>
<dbReference type="Proteomes" id="UP001497512">
    <property type="component" value="Chromosome 4"/>
</dbReference>
<evidence type="ECO:0000256" key="3">
    <source>
        <dbReference type="ARBA" id="ARBA00022946"/>
    </source>
</evidence>
<keyword evidence="8" id="KW-1185">Reference proteome</keyword>
<evidence type="ECO:0000256" key="4">
    <source>
        <dbReference type="ARBA" id="ARBA00022980"/>
    </source>
</evidence>
<dbReference type="EMBL" id="OZ019896">
    <property type="protein sequence ID" value="CAK9223305.1"/>
    <property type="molecule type" value="Genomic_DNA"/>
</dbReference>
<keyword evidence="5" id="KW-0496">Mitochondrion</keyword>
<comment type="similarity">
    <text evidence="2">Belongs to the mitochondrion-specific ribosomal protein mL41 family.</text>
</comment>
<evidence type="ECO:0000313" key="8">
    <source>
        <dbReference type="Proteomes" id="UP001497512"/>
    </source>
</evidence>
<organism evidence="7 8">
    <name type="scientific">Sphagnum troendelagicum</name>
    <dbReference type="NCBI Taxonomy" id="128251"/>
    <lineage>
        <taxon>Eukaryota</taxon>
        <taxon>Viridiplantae</taxon>
        <taxon>Streptophyta</taxon>
        <taxon>Embryophyta</taxon>
        <taxon>Bryophyta</taxon>
        <taxon>Sphagnophytina</taxon>
        <taxon>Sphagnopsida</taxon>
        <taxon>Sphagnales</taxon>
        <taxon>Sphagnaceae</taxon>
        <taxon>Sphagnum</taxon>
    </lineage>
</organism>
<keyword evidence="3" id="KW-0809">Transit peptide</keyword>
<proteinExistence type="inferred from homology"/>
<keyword evidence="4" id="KW-0689">Ribosomal protein</keyword>
<comment type="subcellular location">
    <subcellularLocation>
        <location evidence="1">Mitochondrion</location>
    </subcellularLocation>
</comment>
<evidence type="ECO:0000256" key="2">
    <source>
        <dbReference type="ARBA" id="ARBA00010152"/>
    </source>
</evidence>
<evidence type="ECO:0000256" key="5">
    <source>
        <dbReference type="ARBA" id="ARBA00023128"/>
    </source>
</evidence>
<evidence type="ECO:0000256" key="6">
    <source>
        <dbReference type="ARBA" id="ARBA00023274"/>
    </source>
</evidence>
<reference evidence="7" key="1">
    <citation type="submission" date="2024-02" db="EMBL/GenBank/DDBJ databases">
        <authorList>
            <consortium name="ELIXIR-Norway"/>
            <consortium name="Elixir Norway"/>
        </authorList>
    </citation>
    <scope>NUCLEOTIDE SEQUENCE</scope>
</reference>